<dbReference type="InterPro" id="IPR000073">
    <property type="entry name" value="AB_hydrolase_1"/>
</dbReference>
<evidence type="ECO:0000256" key="1">
    <source>
        <dbReference type="ARBA" id="ARBA00022801"/>
    </source>
</evidence>
<dbReference type="STRING" id="35752.SAMN05421541_101281"/>
<sequence>MPTFEATDGVEIYWEQWDGDADLPPVLLHHGFIADGRTNWVLPGIVAALTATGRRVIAIDARGHGRSGKPHDPAFYGETRMAQDVITLLDLLKVKRVDVAGYSMGAIVSLILATSDPRLRRLVIGGIGSAVVELGGVDTRIIPAEAFREAFRTDDPSTITHPAAAGFRAFVDAVGGDRAALAAQAAAIHAGPLPLDTIAVPTLLITGRDDVLATRPELLAKAIPNARLSVIDGDHLGAVRQPAFADELITFLNTR</sequence>
<evidence type="ECO:0000313" key="3">
    <source>
        <dbReference type="EMBL" id="SFE34776.1"/>
    </source>
</evidence>
<dbReference type="GO" id="GO:0016020">
    <property type="term" value="C:membrane"/>
    <property type="evidence" value="ECO:0007669"/>
    <property type="project" value="TreeGrafter"/>
</dbReference>
<keyword evidence="4" id="KW-1185">Reference proteome</keyword>
<name>A0A1I1ZT03_9ACTN</name>
<dbReference type="GO" id="GO:0016787">
    <property type="term" value="F:hydrolase activity"/>
    <property type="evidence" value="ECO:0007669"/>
    <property type="project" value="UniProtKB-KW"/>
</dbReference>
<dbReference type="EMBL" id="FONV01000001">
    <property type="protein sequence ID" value="SFE34776.1"/>
    <property type="molecule type" value="Genomic_DNA"/>
</dbReference>
<dbReference type="PRINTS" id="PR00111">
    <property type="entry name" value="ABHYDROLASE"/>
</dbReference>
<dbReference type="PANTHER" id="PTHR43798:SF31">
    <property type="entry name" value="AB HYDROLASE SUPERFAMILY PROTEIN YCLE"/>
    <property type="match status" value="1"/>
</dbReference>
<proteinExistence type="predicted"/>
<dbReference type="RefSeq" id="WP_093609088.1">
    <property type="nucleotide sequence ID" value="NZ_BOMT01000012.1"/>
</dbReference>
<dbReference type="Gene3D" id="3.40.50.1820">
    <property type="entry name" value="alpha/beta hydrolase"/>
    <property type="match status" value="1"/>
</dbReference>
<dbReference type="AlphaFoldDB" id="A0A1I1ZT03"/>
<dbReference type="InterPro" id="IPR029058">
    <property type="entry name" value="AB_hydrolase_fold"/>
</dbReference>
<accession>A0A1I1ZT03</accession>
<dbReference type="Proteomes" id="UP000199645">
    <property type="component" value="Unassembled WGS sequence"/>
</dbReference>
<organism evidence="3 4">
    <name type="scientific">Actinoplanes philippinensis</name>
    <dbReference type="NCBI Taxonomy" id="35752"/>
    <lineage>
        <taxon>Bacteria</taxon>
        <taxon>Bacillati</taxon>
        <taxon>Actinomycetota</taxon>
        <taxon>Actinomycetes</taxon>
        <taxon>Micromonosporales</taxon>
        <taxon>Micromonosporaceae</taxon>
        <taxon>Actinoplanes</taxon>
    </lineage>
</organism>
<dbReference type="SUPFAM" id="SSF53474">
    <property type="entry name" value="alpha/beta-Hydrolases"/>
    <property type="match status" value="1"/>
</dbReference>
<reference evidence="3 4" key="1">
    <citation type="submission" date="2016-10" db="EMBL/GenBank/DDBJ databases">
        <authorList>
            <person name="de Groot N.N."/>
        </authorList>
    </citation>
    <scope>NUCLEOTIDE SEQUENCE [LARGE SCALE GENOMIC DNA]</scope>
    <source>
        <strain evidence="3 4">DSM 43019</strain>
    </source>
</reference>
<evidence type="ECO:0000313" key="4">
    <source>
        <dbReference type="Proteomes" id="UP000199645"/>
    </source>
</evidence>
<dbReference type="Pfam" id="PF00561">
    <property type="entry name" value="Abhydrolase_1"/>
    <property type="match status" value="1"/>
</dbReference>
<evidence type="ECO:0000259" key="2">
    <source>
        <dbReference type="Pfam" id="PF00561"/>
    </source>
</evidence>
<dbReference type="InterPro" id="IPR050266">
    <property type="entry name" value="AB_hydrolase_sf"/>
</dbReference>
<dbReference type="OrthoDB" id="9804723at2"/>
<protein>
    <submittedName>
        <fullName evidence="3">Pimeloyl-ACP methyl ester carboxylesterase</fullName>
    </submittedName>
</protein>
<gene>
    <name evidence="3" type="ORF">SAMN05421541_101281</name>
</gene>
<keyword evidence="1" id="KW-0378">Hydrolase</keyword>
<feature type="domain" description="AB hydrolase-1" evidence="2">
    <location>
        <begin position="24"/>
        <end position="122"/>
    </location>
</feature>
<dbReference type="PANTHER" id="PTHR43798">
    <property type="entry name" value="MONOACYLGLYCEROL LIPASE"/>
    <property type="match status" value="1"/>
</dbReference>